<evidence type="ECO:0000259" key="1">
    <source>
        <dbReference type="Pfam" id="PF00931"/>
    </source>
</evidence>
<dbReference type="PANTHER" id="PTHR46082:SF6">
    <property type="entry name" value="AAA+ ATPASE DOMAIN-CONTAINING PROTEIN-RELATED"/>
    <property type="match status" value="1"/>
</dbReference>
<dbReference type="InterPro" id="IPR002182">
    <property type="entry name" value="NB-ARC"/>
</dbReference>
<dbReference type="Pfam" id="PF00931">
    <property type="entry name" value="NB-ARC"/>
    <property type="match status" value="1"/>
</dbReference>
<comment type="caution">
    <text evidence="3">The sequence shown here is derived from an EMBL/GenBank/DDBJ whole genome shotgun (WGS) entry which is preliminary data.</text>
</comment>
<dbReference type="Pfam" id="PF13424">
    <property type="entry name" value="TPR_12"/>
    <property type="match status" value="2"/>
</dbReference>
<dbReference type="InterPro" id="IPR031352">
    <property type="entry name" value="SesA"/>
</dbReference>
<evidence type="ECO:0000313" key="4">
    <source>
        <dbReference type="Proteomes" id="UP000324767"/>
    </source>
</evidence>
<sequence length="902" mass="101716">MAEAIAVVSFLSAVVSLTEIGWRVVGRMEEFQSETREIPATFRHLKALLPITLDSLKRTEAGAKAGDLDPTSQEALIPALDGCEGQLQLLSTILDRYLPVNVDSTWAKRKKAFNSVFNDKETKKIVADLDRYIAILTFHNTSGSMKMSRPLSPRHTRIPAARDTNFIDRPAIFREMNRSFASSCRAALEGIGGVGKTQIAIEQCYRFRDVHPEAHIFWAHAGTISKFGQACKAIAEDLQLPHWNNPQTDVIQLVHRWLTSERTGPWLLVVDNIDDLDVLENPLPSKNTMTLSQFLLKSAQGFVLITTRDKRVGERLGVRGKTIRVGAMTMPEGRQLLRSYLPSEKELEEGDLEELVSSLDYIPLAITQAAALITENCINIKEYLAMFRSSDEEMQQLLSESLSDNRRSNHESNSVIKSWRLSFDQITKQCPRAAEILSLMAMFDREGIPGILLERQNESKLTFLKAMGILQAFSLIAKEADKEGYGMHRLVQLSTQTWLKVQQRQGEWIKQALCVLEMRFPGTGRYESWRTCEALLPHARALLQHELVTRDDQISRAILRKNVARYDYDQGRHSLALVGAEEAGRTARALLGSRDPLTLTITNQVIMYQIGIGRDREAMELAQHHIPIYEEVFGVDHLETLTCNRSIAFLLSMRGESTKAEVIYRKTLAGLETALGGDHESTLTVMSALAGVIWDQGKNEEAENMYREVIAKQESFFGADHPATLTSIWGQVQCLRLEERFEEAELLCRFLYNTGGRVLGPEHIRTLLNMSELASSLSAQSKFQEAEDLFRATVERMKKLFEADQHQEITLRAMAKFGECLANQGKHEEAAELYQVAYRLHQNLCGRTHEKTVWIMESFASCLDAPGKPIEAKPHRLLCTQLVSGVKHPPHRFCLLQATQTS</sequence>
<feature type="domain" description="NB-ARC" evidence="1">
    <location>
        <begin position="187"/>
        <end position="340"/>
    </location>
</feature>
<dbReference type="Gene3D" id="3.40.50.300">
    <property type="entry name" value="P-loop containing nucleotide triphosphate hydrolases"/>
    <property type="match status" value="1"/>
</dbReference>
<organism evidence="3 4">
    <name type="scientific">Lasallia pustulata</name>
    <dbReference type="NCBI Taxonomy" id="136370"/>
    <lineage>
        <taxon>Eukaryota</taxon>
        <taxon>Fungi</taxon>
        <taxon>Dikarya</taxon>
        <taxon>Ascomycota</taxon>
        <taxon>Pezizomycotina</taxon>
        <taxon>Lecanoromycetes</taxon>
        <taxon>OSLEUM clade</taxon>
        <taxon>Umbilicariomycetidae</taxon>
        <taxon>Umbilicariales</taxon>
        <taxon>Umbilicariaceae</taxon>
        <taxon>Lasallia</taxon>
    </lineage>
</organism>
<evidence type="ECO:0000313" key="3">
    <source>
        <dbReference type="EMBL" id="KAA6414300.1"/>
    </source>
</evidence>
<dbReference type="Proteomes" id="UP000324767">
    <property type="component" value="Unassembled WGS sequence"/>
</dbReference>
<protein>
    <submittedName>
        <fullName evidence="3">Uncharacterized protein</fullName>
    </submittedName>
</protein>
<accession>A0A5M8Q031</accession>
<dbReference type="OrthoDB" id="1658288at2759"/>
<dbReference type="AlphaFoldDB" id="A0A5M8Q031"/>
<dbReference type="InterPro" id="IPR011990">
    <property type="entry name" value="TPR-like_helical_dom_sf"/>
</dbReference>
<evidence type="ECO:0000259" key="2">
    <source>
        <dbReference type="Pfam" id="PF17107"/>
    </source>
</evidence>
<reference evidence="3 4" key="1">
    <citation type="submission" date="2019-09" db="EMBL/GenBank/DDBJ databases">
        <title>The hologenome of the rock-dwelling lichen Lasallia pustulata.</title>
        <authorList>
            <person name="Greshake Tzovaras B."/>
            <person name="Segers F."/>
            <person name="Bicker A."/>
            <person name="Dal Grande F."/>
            <person name="Otte J."/>
            <person name="Hankeln T."/>
            <person name="Schmitt I."/>
            <person name="Ebersberger I."/>
        </authorList>
    </citation>
    <scope>NUCLEOTIDE SEQUENCE [LARGE SCALE GENOMIC DNA]</scope>
    <source>
        <strain evidence="3">A1-1</strain>
    </source>
</reference>
<dbReference type="SUPFAM" id="SSF52540">
    <property type="entry name" value="P-loop containing nucleoside triphosphate hydrolases"/>
    <property type="match status" value="1"/>
</dbReference>
<dbReference type="GO" id="GO:0043531">
    <property type="term" value="F:ADP binding"/>
    <property type="evidence" value="ECO:0007669"/>
    <property type="project" value="InterPro"/>
</dbReference>
<dbReference type="Pfam" id="PF17107">
    <property type="entry name" value="SesA"/>
    <property type="match status" value="1"/>
</dbReference>
<dbReference type="InterPro" id="IPR053137">
    <property type="entry name" value="NLR-like"/>
</dbReference>
<dbReference type="Gene3D" id="1.25.40.10">
    <property type="entry name" value="Tetratricopeptide repeat domain"/>
    <property type="match status" value="2"/>
</dbReference>
<dbReference type="Pfam" id="PF13374">
    <property type="entry name" value="TPR_10"/>
    <property type="match status" value="1"/>
</dbReference>
<dbReference type="EMBL" id="VXIT01000003">
    <property type="protein sequence ID" value="KAA6414300.1"/>
    <property type="molecule type" value="Genomic_DNA"/>
</dbReference>
<proteinExistence type="predicted"/>
<feature type="domain" description="NACHT-NTPase and P-loop NTPases N-terminal" evidence="2">
    <location>
        <begin position="34"/>
        <end position="133"/>
    </location>
</feature>
<dbReference type="PANTHER" id="PTHR46082">
    <property type="entry name" value="ATP/GTP-BINDING PROTEIN-RELATED"/>
    <property type="match status" value="1"/>
</dbReference>
<dbReference type="SUPFAM" id="SSF48452">
    <property type="entry name" value="TPR-like"/>
    <property type="match status" value="2"/>
</dbReference>
<name>A0A5M8Q031_9LECA</name>
<dbReference type="InterPro" id="IPR027417">
    <property type="entry name" value="P-loop_NTPase"/>
</dbReference>
<dbReference type="NCBIfam" id="NF040586">
    <property type="entry name" value="FxSxx_TPR"/>
    <property type="match status" value="1"/>
</dbReference>
<gene>
    <name evidence="3" type="ORF">FRX48_02663</name>
</gene>